<feature type="compositionally biased region" description="Basic residues" evidence="1">
    <location>
        <begin position="57"/>
        <end position="66"/>
    </location>
</feature>
<accession>A0A4Z1PIH9</accession>
<feature type="compositionally biased region" description="Basic and acidic residues" evidence="1">
    <location>
        <begin position="29"/>
        <end position="43"/>
    </location>
</feature>
<keyword evidence="3" id="KW-1185">Reference proteome</keyword>
<feature type="compositionally biased region" description="Basic residues" evidence="1">
    <location>
        <begin position="1"/>
        <end position="15"/>
    </location>
</feature>
<dbReference type="Proteomes" id="UP000298493">
    <property type="component" value="Unassembled WGS sequence"/>
</dbReference>
<gene>
    <name evidence="2" type="ORF">E6O75_ATG10775</name>
</gene>
<organism evidence="2 3">
    <name type="scientific">Venturia nashicola</name>
    <dbReference type="NCBI Taxonomy" id="86259"/>
    <lineage>
        <taxon>Eukaryota</taxon>
        <taxon>Fungi</taxon>
        <taxon>Dikarya</taxon>
        <taxon>Ascomycota</taxon>
        <taxon>Pezizomycotina</taxon>
        <taxon>Dothideomycetes</taxon>
        <taxon>Pleosporomycetidae</taxon>
        <taxon>Venturiales</taxon>
        <taxon>Venturiaceae</taxon>
        <taxon>Venturia</taxon>
    </lineage>
</organism>
<dbReference type="AlphaFoldDB" id="A0A4Z1PIH9"/>
<evidence type="ECO:0000313" key="2">
    <source>
        <dbReference type="EMBL" id="TID21982.1"/>
    </source>
</evidence>
<evidence type="ECO:0000256" key="1">
    <source>
        <dbReference type="SAM" id="MobiDB-lite"/>
    </source>
</evidence>
<dbReference type="EMBL" id="SNSC02000008">
    <property type="protein sequence ID" value="TID21982.1"/>
    <property type="molecule type" value="Genomic_DNA"/>
</dbReference>
<feature type="compositionally biased region" description="Polar residues" evidence="1">
    <location>
        <begin position="45"/>
        <end position="56"/>
    </location>
</feature>
<protein>
    <submittedName>
        <fullName evidence="2">Uncharacterized protein</fullName>
    </submittedName>
</protein>
<sequence length="222" mass="25830">MTKKYKRPAQKKGHLQTHAEQSGAAVDVMEPRVDVEAVKKDTEATEQNQYSAPTQPKKNRCGAQKKKLKRAKLEKARLEKARNAPSLLKLPRELRQNILLLTYNKEATRGLSTDMEEYCQWHYFTPLTDQLRQFALSKARDDLNECNLIFQDAREKRPHTCQFCFHAYIRLIGRDEKKLADWALVLKLIHPSLLDDAKFAAGKLAMEFWKTLRMENIEMTDI</sequence>
<comment type="caution">
    <text evidence="2">The sequence shown here is derived from an EMBL/GenBank/DDBJ whole genome shotgun (WGS) entry which is preliminary data.</text>
</comment>
<proteinExistence type="predicted"/>
<dbReference type="OrthoDB" id="10428779at2759"/>
<reference evidence="2 3" key="1">
    <citation type="submission" date="2019-04" db="EMBL/GenBank/DDBJ databases">
        <title>High contiguity whole genome sequence and gene annotation resource for two Venturia nashicola isolates.</title>
        <authorList>
            <person name="Prokchorchik M."/>
            <person name="Won K."/>
            <person name="Lee Y."/>
            <person name="Choi E.D."/>
            <person name="Segonzac C."/>
            <person name="Sohn K.H."/>
        </authorList>
    </citation>
    <scope>NUCLEOTIDE SEQUENCE [LARGE SCALE GENOMIC DNA]</scope>
    <source>
        <strain evidence="2 3">PRI2</strain>
    </source>
</reference>
<feature type="region of interest" description="Disordered" evidence="1">
    <location>
        <begin position="1"/>
        <end position="66"/>
    </location>
</feature>
<name>A0A4Z1PIH9_9PEZI</name>
<evidence type="ECO:0000313" key="3">
    <source>
        <dbReference type="Proteomes" id="UP000298493"/>
    </source>
</evidence>